<organism evidence="1 2">
    <name type="scientific">Pocillopora meandrina</name>
    <dbReference type="NCBI Taxonomy" id="46732"/>
    <lineage>
        <taxon>Eukaryota</taxon>
        <taxon>Metazoa</taxon>
        <taxon>Cnidaria</taxon>
        <taxon>Anthozoa</taxon>
        <taxon>Hexacorallia</taxon>
        <taxon>Scleractinia</taxon>
        <taxon>Astrocoeniina</taxon>
        <taxon>Pocilloporidae</taxon>
        <taxon>Pocillopora</taxon>
    </lineage>
</organism>
<keyword evidence="2" id="KW-1185">Reference proteome</keyword>
<name>A0AAU9Y4U7_9CNID</name>
<dbReference type="EMBL" id="CALNXJ010000175">
    <property type="protein sequence ID" value="CAH3168274.1"/>
    <property type="molecule type" value="Genomic_DNA"/>
</dbReference>
<evidence type="ECO:0000313" key="2">
    <source>
        <dbReference type="Proteomes" id="UP001159428"/>
    </source>
</evidence>
<sequence length="130" mass="14813">MELSNSADERECRLLASESTTTDADTSIPLENSTKHVNDLGLYYTIAQSPSDDRKLELLKNSWTPPRSYNFPKTHFYGKIRAFCFEWLTQFCAKSGNKVLANHFANGPRNAIYRSKTIQNEIVEVLGTYI</sequence>
<evidence type="ECO:0008006" key="3">
    <source>
        <dbReference type="Google" id="ProtNLM"/>
    </source>
</evidence>
<dbReference type="Proteomes" id="UP001159428">
    <property type="component" value="Unassembled WGS sequence"/>
</dbReference>
<dbReference type="AlphaFoldDB" id="A0AAU9Y4U7"/>
<proteinExistence type="predicted"/>
<accession>A0AAU9Y4U7</accession>
<protein>
    <recommendedName>
        <fullName evidence="3">LAGLIDADG endonuclease</fullName>
    </recommendedName>
</protein>
<gene>
    <name evidence="1" type="ORF">PMEA_00008639</name>
</gene>
<evidence type="ECO:0000313" key="1">
    <source>
        <dbReference type="EMBL" id="CAH3168274.1"/>
    </source>
</evidence>
<comment type="caution">
    <text evidence="1">The sequence shown here is derived from an EMBL/GenBank/DDBJ whole genome shotgun (WGS) entry which is preliminary data.</text>
</comment>
<reference evidence="1 2" key="1">
    <citation type="submission" date="2022-05" db="EMBL/GenBank/DDBJ databases">
        <authorList>
            <consortium name="Genoscope - CEA"/>
            <person name="William W."/>
        </authorList>
    </citation>
    <scope>NUCLEOTIDE SEQUENCE [LARGE SCALE GENOMIC DNA]</scope>
</reference>